<reference evidence="2 3" key="1">
    <citation type="journal article" date="2009" name="Genome Res.">
        <title>Complete genome of the cellulolytic thermophile Acidothermus cellulolyticus 11B provides insights into its ecophysiological and evolutionary adaptations.</title>
        <authorList>
            <person name="Barabote R.D."/>
            <person name="Xie G."/>
            <person name="Leu D.H."/>
            <person name="Normand P."/>
            <person name="Necsulea A."/>
            <person name="Daubin V."/>
            <person name="Medigue C."/>
            <person name="Adney W.S."/>
            <person name="Xu X.C."/>
            <person name="Lapidus A."/>
            <person name="Parales R.E."/>
            <person name="Detter C."/>
            <person name="Pujic P."/>
            <person name="Bruce D."/>
            <person name="Lavire C."/>
            <person name="Challacombe J.F."/>
            <person name="Brettin T.S."/>
            <person name="Berry A.M."/>
        </authorList>
    </citation>
    <scope>NUCLEOTIDE SEQUENCE [LARGE SCALE GENOMIC DNA]</scope>
    <source>
        <strain evidence="3">ATCC 43068 / DSM 8971 / 11B</strain>
    </source>
</reference>
<dbReference type="AlphaFoldDB" id="A0LQS6"/>
<feature type="transmembrane region" description="Helical" evidence="1">
    <location>
        <begin position="39"/>
        <end position="57"/>
    </location>
</feature>
<organism evidence="2 3">
    <name type="scientific">Acidothermus cellulolyticus (strain ATCC 43068 / DSM 8971 / 11B)</name>
    <dbReference type="NCBI Taxonomy" id="351607"/>
    <lineage>
        <taxon>Bacteria</taxon>
        <taxon>Bacillati</taxon>
        <taxon>Actinomycetota</taxon>
        <taxon>Actinomycetes</taxon>
        <taxon>Acidothermales</taxon>
        <taxon>Acidothermaceae</taxon>
        <taxon>Acidothermus</taxon>
    </lineage>
</organism>
<keyword evidence="1" id="KW-0472">Membrane</keyword>
<evidence type="ECO:0000313" key="3">
    <source>
        <dbReference type="Proteomes" id="UP000008221"/>
    </source>
</evidence>
<dbReference type="Proteomes" id="UP000008221">
    <property type="component" value="Chromosome"/>
</dbReference>
<dbReference type="STRING" id="351607.Acel_0010"/>
<evidence type="ECO:0000256" key="1">
    <source>
        <dbReference type="SAM" id="Phobius"/>
    </source>
</evidence>
<dbReference type="InParanoid" id="A0LQS6"/>
<dbReference type="HOGENOM" id="CLU_2217255_0_0_11"/>
<keyword evidence="1" id="KW-0812">Transmembrane</keyword>
<name>A0LQS6_ACIC1</name>
<dbReference type="KEGG" id="ace:Acel_0010"/>
<protein>
    <submittedName>
        <fullName evidence="2">Uncharacterized protein</fullName>
    </submittedName>
</protein>
<sequence length="106" mass="10998">MTEAGNTYWGYLCGAFYIAAGLLTAGYGVASLHADQGRAMLALPGGIAIAIAVLSAVREHWRQNHIPATSTIADLVSERQATAVTGSAETARSSTRQVSVILGSVH</sequence>
<accession>A0LQS6</accession>
<dbReference type="RefSeq" id="WP_011718850.1">
    <property type="nucleotide sequence ID" value="NC_008578.1"/>
</dbReference>
<feature type="transmembrane region" description="Helical" evidence="1">
    <location>
        <begin position="7"/>
        <end position="27"/>
    </location>
</feature>
<gene>
    <name evidence="2" type="ordered locus">Acel_0010</name>
</gene>
<keyword evidence="3" id="KW-1185">Reference proteome</keyword>
<evidence type="ECO:0000313" key="2">
    <source>
        <dbReference type="EMBL" id="ABK51786.1"/>
    </source>
</evidence>
<dbReference type="EMBL" id="CP000481">
    <property type="protein sequence ID" value="ABK51786.1"/>
    <property type="molecule type" value="Genomic_DNA"/>
</dbReference>
<keyword evidence="1" id="KW-1133">Transmembrane helix</keyword>
<proteinExistence type="predicted"/>